<organism evidence="1 2">
    <name type="scientific">Caerostris extrusa</name>
    <name type="common">Bark spider</name>
    <name type="synonym">Caerostris bankana</name>
    <dbReference type="NCBI Taxonomy" id="172846"/>
    <lineage>
        <taxon>Eukaryota</taxon>
        <taxon>Metazoa</taxon>
        <taxon>Ecdysozoa</taxon>
        <taxon>Arthropoda</taxon>
        <taxon>Chelicerata</taxon>
        <taxon>Arachnida</taxon>
        <taxon>Araneae</taxon>
        <taxon>Araneomorphae</taxon>
        <taxon>Entelegynae</taxon>
        <taxon>Araneoidea</taxon>
        <taxon>Araneidae</taxon>
        <taxon>Caerostris</taxon>
    </lineage>
</organism>
<reference evidence="1 2" key="1">
    <citation type="submission" date="2021-06" db="EMBL/GenBank/DDBJ databases">
        <title>Caerostris extrusa draft genome.</title>
        <authorList>
            <person name="Kono N."/>
            <person name="Arakawa K."/>
        </authorList>
    </citation>
    <scope>NUCLEOTIDE SEQUENCE [LARGE SCALE GENOMIC DNA]</scope>
</reference>
<proteinExistence type="predicted"/>
<protein>
    <submittedName>
        <fullName evidence="1">Uncharacterized protein</fullName>
    </submittedName>
</protein>
<name>A0AAV4S0L6_CAEEX</name>
<keyword evidence="2" id="KW-1185">Reference proteome</keyword>
<comment type="caution">
    <text evidence="1">The sequence shown here is derived from an EMBL/GenBank/DDBJ whole genome shotgun (WGS) entry which is preliminary data.</text>
</comment>
<dbReference type="EMBL" id="BPLR01008784">
    <property type="protein sequence ID" value="GIY27157.1"/>
    <property type="molecule type" value="Genomic_DNA"/>
</dbReference>
<dbReference type="AlphaFoldDB" id="A0AAV4S0L6"/>
<evidence type="ECO:0000313" key="2">
    <source>
        <dbReference type="Proteomes" id="UP001054945"/>
    </source>
</evidence>
<gene>
    <name evidence="1" type="ORF">CEXT_642601</name>
</gene>
<accession>A0AAV4S0L6</accession>
<dbReference type="Proteomes" id="UP001054945">
    <property type="component" value="Unassembled WGS sequence"/>
</dbReference>
<sequence length="74" mass="7948">MCTRTIQANTPSAREFVFKEHPPNTGGGKCSQVKVKVHFRSAGQGTIHSLGSQMGPLSFPIKFHGGVVPDSLRV</sequence>
<evidence type="ECO:0000313" key="1">
    <source>
        <dbReference type="EMBL" id="GIY27157.1"/>
    </source>
</evidence>